<sequence>MDIDYFRLIDRIVDLDLDEKKITVEAQVPAVHTIFEGHFPGFPIMPGVLLTEAMAQSSGWLILGVLKFERMPFLAIVKEAKMRGFVSPGSLLTIEAKLEHEGSGFAVTKVKGRIGKDLKCSAELTFGLAPFPDPALRVHMDAMANKIGFPLQAITHD</sequence>
<evidence type="ECO:0000313" key="2">
    <source>
        <dbReference type="EMBL" id="KRQ97880.1"/>
    </source>
</evidence>
<keyword evidence="1" id="KW-0456">Lyase</keyword>
<accession>A0A0R3KQ03</accession>
<organism evidence="2 3">
    <name type="scientific">Bradyrhizobium jicamae</name>
    <dbReference type="NCBI Taxonomy" id="280332"/>
    <lineage>
        <taxon>Bacteria</taxon>
        <taxon>Pseudomonadati</taxon>
        <taxon>Pseudomonadota</taxon>
        <taxon>Alphaproteobacteria</taxon>
        <taxon>Hyphomicrobiales</taxon>
        <taxon>Nitrobacteraceae</taxon>
        <taxon>Bradyrhizobium</taxon>
    </lineage>
</organism>
<dbReference type="OrthoDB" id="9812462at2"/>
<name>A0A0R3KQ03_9BRAD</name>
<dbReference type="EMBL" id="LLXZ01000187">
    <property type="protein sequence ID" value="KRQ97880.1"/>
    <property type="molecule type" value="Genomic_DNA"/>
</dbReference>
<dbReference type="Pfam" id="PF07977">
    <property type="entry name" value="FabA"/>
    <property type="match status" value="1"/>
</dbReference>
<dbReference type="Proteomes" id="UP000050863">
    <property type="component" value="Unassembled WGS sequence"/>
</dbReference>
<dbReference type="PANTHER" id="PTHR30272">
    <property type="entry name" value="3-HYDROXYACYL-[ACYL-CARRIER-PROTEIN] DEHYDRATASE"/>
    <property type="match status" value="1"/>
</dbReference>
<dbReference type="CDD" id="cd01288">
    <property type="entry name" value="FabZ"/>
    <property type="match status" value="1"/>
</dbReference>
<protein>
    <submittedName>
        <fullName evidence="2">3-hydroxyacyl-ACP dehydratase</fullName>
    </submittedName>
</protein>
<proteinExistence type="predicted"/>
<dbReference type="Gene3D" id="3.10.129.10">
    <property type="entry name" value="Hotdog Thioesterase"/>
    <property type="match status" value="1"/>
</dbReference>
<dbReference type="STRING" id="280332.CQ12_24940"/>
<evidence type="ECO:0000313" key="3">
    <source>
        <dbReference type="Proteomes" id="UP000050863"/>
    </source>
</evidence>
<dbReference type="GO" id="GO:0016829">
    <property type="term" value="F:lyase activity"/>
    <property type="evidence" value="ECO:0007669"/>
    <property type="project" value="UniProtKB-KW"/>
</dbReference>
<comment type="caution">
    <text evidence="2">The sequence shown here is derived from an EMBL/GenBank/DDBJ whole genome shotgun (WGS) entry which is preliminary data.</text>
</comment>
<dbReference type="AlphaFoldDB" id="A0A0R3KQ03"/>
<dbReference type="InterPro" id="IPR013114">
    <property type="entry name" value="FabA_FabZ"/>
</dbReference>
<evidence type="ECO:0000256" key="1">
    <source>
        <dbReference type="ARBA" id="ARBA00023239"/>
    </source>
</evidence>
<dbReference type="InterPro" id="IPR029069">
    <property type="entry name" value="HotDog_dom_sf"/>
</dbReference>
<dbReference type="SUPFAM" id="SSF54637">
    <property type="entry name" value="Thioesterase/thiol ester dehydrase-isomerase"/>
    <property type="match status" value="1"/>
</dbReference>
<dbReference type="RefSeq" id="WP_057839186.1">
    <property type="nucleotide sequence ID" value="NZ_LLXZ01000187.1"/>
</dbReference>
<dbReference type="PANTHER" id="PTHR30272:SF1">
    <property type="entry name" value="3-HYDROXYACYL-[ACYL-CARRIER-PROTEIN] DEHYDRATASE"/>
    <property type="match status" value="1"/>
</dbReference>
<keyword evidence="3" id="KW-1185">Reference proteome</keyword>
<reference evidence="2 3" key="1">
    <citation type="submission" date="2014-03" db="EMBL/GenBank/DDBJ databases">
        <title>Bradyrhizobium valentinum sp. nov., isolated from effective nodules of Lupinus mariae-josephae, a lupine endemic of basic-lime soils in Eastern Spain.</title>
        <authorList>
            <person name="Duran D."/>
            <person name="Rey L."/>
            <person name="Navarro A."/>
            <person name="Busquets A."/>
            <person name="Imperial J."/>
            <person name="Ruiz-Argueso T."/>
        </authorList>
    </citation>
    <scope>NUCLEOTIDE SEQUENCE [LARGE SCALE GENOMIC DNA]</scope>
    <source>
        <strain evidence="2 3">PAC68</strain>
    </source>
</reference>
<gene>
    <name evidence="2" type="ORF">CQ12_24940</name>
</gene>